<comment type="function">
    <text evidence="8">The electron transfer flavoprotein serves as a specific electron acceptor for several dehydrogenases, including five acyl-CoA dehydrogenases, glutaryl-CoA and sarcosine dehydrogenase. It transfers the electrons to the main mitochondrial respiratory chain via ETF-ubiquinone oxidoreductase (ETF dehydrogenase).</text>
</comment>
<dbReference type="InterPro" id="IPR014729">
    <property type="entry name" value="Rossmann-like_a/b/a_fold"/>
</dbReference>
<proteinExistence type="inferred from homology"/>
<dbReference type="Gene3D" id="3.40.50.620">
    <property type="entry name" value="HUPs"/>
    <property type="match status" value="1"/>
</dbReference>
<dbReference type="RefSeq" id="XP_026283937.1">
    <property type="nucleotide sequence ID" value="XM_026428152.2"/>
</dbReference>
<dbReference type="PANTHER" id="PTHR21294">
    <property type="entry name" value="ELECTRON TRANSFER FLAVOPROTEIN BETA-SUBUNIT"/>
    <property type="match status" value="1"/>
</dbReference>
<reference evidence="11" key="1">
    <citation type="submission" date="2025-08" db="UniProtKB">
        <authorList>
            <consortium name="RefSeq"/>
        </authorList>
    </citation>
    <scope>IDENTIFICATION</scope>
    <source>
        <tissue evidence="11">Whole organism</tissue>
    </source>
</reference>
<comment type="similarity">
    <text evidence="2 8">Belongs to the ETF beta-subunit/FixA family.</text>
</comment>
<keyword evidence="5 8" id="KW-0249">Electron transport</keyword>
<dbReference type="GO" id="GO:0009055">
    <property type="term" value="F:electron transfer activity"/>
    <property type="evidence" value="ECO:0007669"/>
    <property type="project" value="InterPro"/>
</dbReference>
<evidence type="ECO:0000256" key="6">
    <source>
        <dbReference type="ARBA" id="ARBA00045835"/>
    </source>
</evidence>
<dbReference type="CTD" id="2109"/>
<comment type="function">
    <text evidence="6">Heterodimeric electron transfer flavoprotein that accepts electrons from several mitochondrial dehydrogenases, including acyl-CoA dehydrogenases, glutaryl-CoA and sarcosine dehydrogenase. It transfers the electrons to the main mitochondrial respiratory chain via ETF-ubiquinone oxidoreductase. Required for normal mitochondrial fatty acid oxidation and normal amino acid metabolism. ETFB binds an AMP molecule that probably has a purely structural role.</text>
</comment>
<dbReference type="FunFam" id="3.40.50.620:FF:000011">
    <property type="entry name" value="Electron transfer flavoprotein subunit beta"/>
    <property type="match status" value="1"/>
</dbReference>
<dbReference type="Pfam" id="PF01012">
    <property type="entry name" value="ETF"/>
    <property type="match status" value="1"/>
</dbReference>
<dbReference type="InterPro" id="IPR033948">
    <property type="entry name" value="ETF_beta_N"/>
</dbReference>
<dbReference type="SUPFAM" id="SSF52402">
    <property type="entry name" value="Adenine nucleotide alpha hydrolases-like"/>
    <property type="match status" value="1"/>
</dbReference>
<evidence type="ECO:0000256" key="4">
    <source>
        <dbReference type="ARBA" id="ARBA00022448"/>
    </source>
</evidence>
<dbReference type="GO" id="GO:0005759">
    <property type="term" value="C:mitochondrial matrix"/>
    <property type="evidence" value="ECO:0007669"/>
    <property type="project" value="UniProtKB-SubCell"/>
</dbReference>
<dbReference type="InterPro" id="IPR000049">
    <property type="entry name" value="ET-Flavoprotein_bsu_CS"/>
</dbReference>
<evidence type="ECO:0000259" key="9">
    <source>
        <dbReference type="SMART" id="SM00893"/>
    </source>
</evidence>
<dbReference type="GeneID" id="113210262"/>
<evidence type="ECO:0000256" key="3">
    <source>
        <dbReference type="ARBA" id="ARBA00016797"/>
    </source>
</evidence>
<evidence type="ECO:0000256" key="7">
    <source>
        <dbReference type="ARBA" id="ARBA00046893"/>
    </source>
</evidence>
<evidence type="ECO:0000256" key="1">
    <source>
        <dbReference type="ARBA" id="ARBA00004305"/>
    </source>
</evidence>
<dbReference type="PROSITE" id="PS01065">
    <property type="entry name" value="ETF_BETA"/>
    <property type="match status" value="1"/>
</dbReference>
<feature type="domain" description="Electron transfer flavoprotein alpha/beta-subunit N-terminal" evidence="9">
    <location>
        <begin position="24"/>
        <end position="216"/>
    </location>
</feature>
<gene>
    <name evidence="11" type="primary">LOC113210262</name>
</gene>
<keyword evidence="8" id="KW-0496">Mitochondrion</keyword>
<dbReference type="InterPro" id="IPR014730">
    <property type="entry name" value="ETF_a/b_N"/>
</dbReference>
<dbReference type="GO" id="GO:0033539">
    <property type="term" value="P:fatty acid beta-oxidation using acyl-CoA dehydrogenase"/>
    <property type="evidence" value="ECO:0007669"/>
    <property type="project" value="TreeGrafter"/>
</dbReference>
<dbReference type="PANTHER" id="PTHR21294:SF8">
    <property type="entry name" value="ELECTRON TRANSFER FLAVOPROTEIN SUBUNIT BETA"/>
    <property type="match status" value="1"/>
</dbReference>
<comment type="subunit">
    <text evidence="8">Heterodimer of an alpha and a beta subunit.</text>
</comment>
<evidence type="ECO:0000256" key="8">
    <source>
        <dbReference type="PIRNR" id="PIRNR000090"/>
    </source>
</evidence>
<protein>
    <recommendedName>
        <fullName evidence="3 8">Electron transfer flavoprotein subunit beta</fullName>
        <shortName evidence="8">Beta-ETF</shortName>
    </recommendedName>
</protein>
<evidence type="ECO:0000256" key="5">
    <source>
        <dbReference type="ARBA" id="ARBA00022982"/>
    </source>
</evidence>
<dbReference type="Proteomes" id="UP000504606">
    <property type="component" value="Unplaced"/>
</dbReference>
<dbReference type="PIRSF" id="PIRSF000090">
    <property type="entry name" value="Beta-ETF"/>
    <property type="match status" value="1"/>
</dbReference>
<dbReference type="GO" id="GO:0009063">
    <property type="term" value="P:amino acid catabolic process"/>
    <property type="evidence" value="ECO:0007669"/>
    <property type="project" value="TreeGrafter"/>
</dbReference>
<dbReference type="KEGG" id="foc:113210262"/>
<evidence type="ECO:0000313" key="10">
    <source>
        <dbReference type="Proteomes" id="UP000504606"/>
    </source>
</evidence>
<evidence type="ECO:0000256" key="2">
    <source>
        <dbReference type="ARBA" id="ARBA00007557"/>
    </source>
</evidence>
<evidence type="ECO:0000313" key="11">
    <source>
        <dbReference type="RefSeq" id="XP_026283937.1"/>
    </source>
</evidence>
<organism evidence="10 11">
    <name type="scientific">Frankliniella occidentalis</name>
    <name type="common">Western flower thrips</name>
    <name type="synonym">Euthrips occidentalis</name>
    <dbReference type="NCBI Taxonomy" id="133901"/>
    <lineage>
        <taxon>Eukaryota</taxon>
        <taxon>Metazoa</taxon>
        <taxon>Ecdysozoa</taxon>
        <taxon>Arthropoda</taxon>
        <taxon>Hexapoda</taxon>
        <taxon>Insecta</taxon>
        <taxon>Pterygota</taxon>
        <taxon>Neoptera</taxon>
        <taxon>Paraneoptera</taxon>
        <taxon>Thysanoptera</taxon>
        <taxon>Terebrantia</taxon>
        <taxon>Thripoidea</taxon>
        <taxon>Thripidae</taxon>
        <taxon>Frankliniella</taxon>
    </lineage>
</organism>
<name>A0A6J1SST6_FRAOC</name>
<dbReference type="AlphaFoldDB" id="A0A6J1SST6"/>
<dbReference type="OrthoDB" id="276685at2759"/>
<comment type="subunit">
    <text evidence="7">Heterodimer composed of ETFA and ETFB. Identified in a complex that contains ETFA, ETFB and ETFRF1. Interacts with ACADM.</text>
</comment>
<keyword evidence="10" id="KW-1185">Reference proteome</keyword>
<keyword evidence="4 8" id="KW-0813">Transport</keyword>
<dbReference type="InterPro" id="IPR012255">
    <property type="entry name" value="ETF_b"/>
</dbReference>
<comment type="subcellular location">
    <subcellularLocation>
        <location evidence="1 8">Mitochondrion matrix</location>
    </subcellularLocation>
</comment>
<dbReference type="CDD" id="cd01714">
    <property type="entry name" value="ETF_beta"/>
    <property type="match status" value="1"/>
</dbReference>
<accession>A0A6J1SST6</accession>
<dbReference type="SMART" id="SM00893">
    <property type="entry name" value="ETF"/>
    <property type="match status" value="1"/>
</dbReference>
<sequence>MARVLVGVKRVIDYAVKIRVKPDKKGVVTEGVKHSMNPFDEIAVEEAVKMKEKKLASEVVAVSCGPSQAQETLRTALAMGVDRAIHVEVPAGEYETLQPIHISKILAKLAQEEKADIVILGKQAIDDDSNQTAQMTAGVLDWPQATFASKIEKKDSELHVTREIDGGLENIKVKLPAVLSADLRLNEPRYATLPNIMKAKKKPLKKITPKDLGVDISPRIEIISVEEPPVRQAGSVVPDVDTLISKLKESGHV</sequence>